<dbReference type="Proteomes" id="UP001162501">
    <property type="component" value="Chromosome 11"/>
</dbReference>
<organism evidence="1 2">
    <name type="scientific">Rangifer tarandus platyrhynchus</name>
    <name type="common">Svalbard reindeer</name>
    <dbReference type="NCBI Taxonomy" id="3082113"/>
    <lineage>
        <taxon>Eukaryota</taxon>
        <taxon>Metazoa</taxon>
        <taxon>Chordata</taxon>
        <taxon>Craniata</taxon>
        <taxon>Vertebrata</taxon>
        <taxon>Euteleostomi</taxon>
        <taxon>Mammalia</taxon>
        <taxon>Eutheria</taxon>
        <taxon>Laurasiatheria</taxon>
        <taxon>Artiodactyla</taxon>
        <taxon>Ruminantia</taxon>
        <taxon>Pecora</taxon>
        <taxon>Cervidae</taxon>
        <taxon>Odocoileinae</taxon>
        <taxon>Rangifer</taxon>
    </lineage>
</organism>
<gene>
    <name evidence="1" type="ORF">MRATA1EN22A_LOCUS3523</name>
</gene>
<reference evidence="1" key="2">
    <citation type="submission" date="2025-03" db="EMBL/GenBank/DDBJ databases">
        <authorList>
            <consortium name="ELIXIR-Norway"/>
            <consortium name="Elixir Norway"/>
        </authorList>
    </citation>
    <scope>NUCLEOTIDE SEQUENCE</scope>
</reference>
<accession>A0AC59Y9P0</accession>
<dbReference type="EMBL" id="OX596095">
    <property type="protein sequence ID" value="CAM9509155.1"/>
    <property type="molecule type" value="Genomic_DNA"/>
</dbReference>
<evidence type="ECO:0000313" key="1">
    <source>
        <dbReference type="EMBL" id="CAM9509155.1"/>
    </source>
</evidence>
<sequence length="132" mass="14251">MRCAAVTAMQNKREDIRRKGREHTWWLAGLTGFTLSCGWVHDVPPHASWELWSPCSGPCYGPSSPSSHTIATPSAPHSQMMTLFLFEKMGAVSPSLTLPTDPPASHASLLPSFWDNEGTASVPFGSQSLGSP</sequence>
<name>A0AC59Y9P0_RANTA</name>
<proteinExistence type="predicted"/>
<evidence type="ECO:0000313" key="2">
    <source>
        <dbReference type="Proteomes" id="UP001162501"/>
    </source>
</evidence>
<reference evidence="1" key="1">
    <citation type="submission" date="2023-05" db="EMBL/GenBank/DDBJ databases">
        <authorList>
            <consortium name="ELIXIR-Norway"/>
        </authorList>
    </citation>
    <scope>NUCLEOTIDE SEQUENCE</scope>
</reference>
<protein>
    <submittedName>
        <fullName evidence="1">Uncharacterized protein</fullName>
    </submittedName>
</protein>